<evidence type="ECO:0000313" key="2">
    <source>
        <dbReference type="EMBL" id="MCP9763039.1"/>
    </source>
</evidence>
<dbReference type="CDD" id="cd02966">
    <property type="entry name" value="TlpA_like_family"/>
    <property type="match status" value="1"/>
</dbReference>
<keyword evidence="3" id="KW-1185">Reference proteome</keyword>
<dbReference type="PROSITE" id="PS51352">
    <property type="entry name" value="THIOREDOXIN_2"/>
    <property type="match status" value="1"/>
</dbReference>
<proteinExistence type="predicted"/>
<protein>
    <submittedName>
        <fullName evidence="2">AhpC/TSA family protein</fullName>
    </submittedName>
</protein>
<dbReference type="SUPFAM" id="SSF52833">
    <property type="entry name" value="Thioredoxin-like"/>
    <property type="match status" value="1"/>
</dbReference>
<dbReference type="AlphaFoldDB" id="A0AAE3H120"/>
<sequence>MKEQKNKMKKNLLLLFFVGVIMSCNSQTKEVSNGLSLKIKGTITNDVSGMVYLERMNERNIGAKIDSVKIAAKSFSFNTKIAEPGIYQLNIANEQVIGLILDGGEELTIVADGSATPEKAATAKVDGSENMRMFNEVMTDMQNFSKKVNIIDGKFQAAKNEKDKTTLRNEYLGMLEAQKGLVIPKIKSMGTSLAGIIATNNFLKPDFGGEYQFELKEKLEKEGKNHFFAKMFIQTVNQASVGTVGSVAPDFELTTLEGKKVKLSDFRGKTVIIDFWATWCGPCIMAFPGMKKATEKYKDDPNVVFLFVNTFERVDAGQWKDHVGKFISNRGFTFMNPALDIGNQTALTYGVEGIPAKFCIDKDGKVKHKGSGYLGSTEAVFNEMVEWVEK</sequence>
<accession>A0AAE3H120</accession>
<name>A0AAE3H120_9BACT</name>
<evidence type="ECO:0000259" key="1">
    <source>
        <dbReference type="PROSITE" id="PS51352"/>
    </source>
</evidence>
<organism evidence="2 3">
    <name type="scientific">Lacihabitans soyangensis</name>
    <dbReference type="NCBI Taxonomy" id="869394"/>
    <lineage>
        <taxon>Bacteria</taxon>
        <taxon>Pseudomonadati</taxon>
        <taxon>Bacteroidota</taxon>
        <taxon>Cytophagia</taxon>
        <taxon>Cytophagales</taxon>
        <taxon>Leadbetterellaceae</taxon>
        <taxon>Lacihabitans</taxon>
    </lineage>
</organism>
<dbReference type="PANTHER" id="PTHR42852">
    <property type="entry name" value="THIOL:DISULFIDE INTERCHANGE PROTEIN DSBE"/>
    <property type="match status" value="1"/>
</dbReference>
<feature type="domain" description="Thioredoxin" evidence="1">
    <location>
        <begin position="242"/>
        <end position="390"/>
    </location>
</feature>
<dbReference type="EMBL" id="RJUF01000019">
    <property type="protein sequence ID" value="MCP9763039.1"/>
    <property type="molecule type" value="Genomic_DNA"/>
</dbReference>
<dbReference type="InterPro" id="IPR013740">
    <property type="entry name" value="Redoxin"/>
</dbReference>
<comment type="caution">
    <text evidence="2">The sequence shown here is derived from an EMBL/GenBank/DDBJ whole genome shotgun (WGS) entry which is preliminary data.</text>
</comment>
<dbReference type="PROSITE" id="PS51257">
    <property type="entry name" value="PROKAR_LIPOPROTEIN"/>
    <property type="match status" value="1"/>
</dbReference>
<reference evidence="2 3" key="1">
    <citation type="submission" date="2018-11" db="EMBL/GenBank/DDBJ databases">
        <title>Novel bacteria species description.</title>
        <authorList>
            <person name="Han J.-H."/>
        </authorList>
    </citation>
    <scope>NUCLEOTIDE SEQUENCE [LARGE SCALE GENOMIC DNA]</scope>
    <source>
        <strain evidence="2 3">KCTC23259</strain>
    </source>
</reference>
<dbReference type="InterPro" id="IPR036249">
    <property type="entry name" value="Thioredoxin-like_sf"/>
</dbReference>
<evidence type="ECO:0000313" key="3">
    <source>
        <dbReference type="Proteomes" id="UP001204144"/>
    </source>
</evidence>
<dbReference type="PANTHER" id="PTHR42852:SF13">
    <property type="entry name" value="PROTEIN DIPZ"/>
    <property type="match status" value="1"/>
</dbReference>
<dbReference type="InterPro" id="IPR025380">
    <property type="entry name" value="DUF4369"/>
</dbReference>
<dbReference type="InterPro" id="IPR013766">
    <property type="entry name" value="Thioredoxin_domain"/>
</dbReference>
<dbReference type="GO" id="GO:0016491">
    <property type="term" value="F:oxidoreductase activity"/>
    <property type="evidence" value="ECO:0007669"/>
    <property type="project" value="InterPro"/>
</dbReference>
<dbReference type="Proteomes" id="UP001204144">
    <property type="component" value="Unassembled WGS sequence"/>
</dbReference>
<dbReference type="Pfam" id="PF08534">
    <property type="entry name" value="Redoxin"/>
    <property type="match status" value="1"/>
</dbReference>
<dbReference type="Gene3D" id="3.40.30.10">
    <property type="entry name" value="Glutaredoxin"/>
    <property type="match status" value="1"/>
</dbReference>
<gene>
    <name evidence="2" type="ORF">EGI31_08735</name>
</gene>
<dbReference type="Pfam" id="PF14289">
    <property type="entry name" value="DUF4369"/>
    <property type="match status" value="1"/>
</dbReference>
<dbReference type="InterPro" id="IPR050553">
    <property type="entry name" value="Thioredoxin_ResA/DsbE_sf"/>
</dbReference>